<evidence type="ECO:0000313" key="6">
    <source>
        <dbReference type="Proteomes" id="UP000763557"/>
    </source>
</evidence>
<keyword evidence="3 5" id="KW-0067">ATP-binding</keyword>
<evidence type="ECO:0000256" key="1">
    <source>
        <dbReference type="ARBA" id="ARBA00022448"/>
    </source>
</evidence>
<dbReference type="Proteomes" id="UP000763557">
    <property type="component" value="Unassembled WGS sequence"/>
</dbReference>
<sequence>MTLRVQGLGKRYGDSWALRDCSFELERGRVTALVGANGAGKTTLLTMLAGVLRPDEGTVEARGRISFVAQDKPLYGHLDAGGMFQIARRLNDVWHQQRAESWARRFDVPLDRRCRRLSTGQQTQVALAVALGSRPDVLLLDEPLASLDPVVRRDVMRELLTEAADTGMALLMSTHVVAEISGVADSLVLLRGGKLVLSGDLDELMSSHSRYVGPPARTPPAGEVVHASHHEQQSAFLVRGGDRPGEPWVTEPVTVEDLVLAHLTGGGAA</sequence>
<dbReference type="PANTHER" id="PTHR42939:SF1">
    <property type="entry name" value="ABC TRANSPORTER ATP-BINDING PROTEIN ALBC-RELATED"/>
    <property type="match status" value="1"/>
</dbReference>
<evidence type="ECO:0000313" key="5">
    <source>
        <dbReference type="EMBL" id="NRN65925.1"/>
    </source>
</evidence>
<proteinExistence type="predicted"/>
<dbReference type="RefSeq" id="WP_173130994.1">
    <property type="nucleotide sequence ID" value="NZ_CBCSGW010000090.1"/>
</dbReference>
<evidence type="ECO:0000259" key="4">
    <source>
        <dbReference type="PROSITE" id="PS50893"/>
    </source>
</evidence>
<dbReference type="SMART" id="SM00382">
    <property type="entry name" value="AAA"/>
    <property type="match status" value="1"/>
</dbReference>
<dbReference type="CDD" id="cd03230">
    <property type="entry name" value="ABC_DR_subfamily_A"/>
    <property type="match status" value="1"/>
</dbReference>
<dbReference type="InterPro" id="IPR003593">
    <property type="entry name" value="AAA+_ATPase"/>
</dbReference>
<dbReference type="GO" id="GO:0005524">
    <property type="term" value="F:ATP binding"/>
    <property type="evidence" value="ECO:0007669"/>
    <property type="project" value="UniProtKB-KW"/>
</dbReference>
<dbReference type="InterPro" id="IPR051782">
    <property type="entry name" value="ABC_Transporter_VariousFunc"/>
</dbReference>
<keyword evidence="2" id="KW-0547">Nucleotide-binding</keyword>
<feature type="domain" description="ABC transporter" evidence="4">
    <location>
        <begin position="3"/>
        <end position="217"/>
    </location>
</feature>
<protein>
    <submittedName>
        <fullName evidence="5">ABC transporter ATP-binding protein YtrB</fullName>
    </submittedName>
</protein>
<dbReference type="PROSITE" id="PS50893">
    <property type="entry name" value="ABC_TRANSPORTER_2"/>
    <property type="match status" value="1"/>
</dbReference>
<accession>A0ABX2F542</accession>
<dbReference type="Gene3D" id="3.40.50.300">
    <property type="entry name" value="P-loop containing nucleotide triphosphate hydrolases"/>
    <property type="match status" value="1"/>
</dbReference>
<gene>
    <name evidence="5" type="ORF">GC106_31420</name>
</gene>
<name>A0ABX2F542_9PSEU</name>
<dbReference type="InterPro" id="IPR003439">
    <property type="entry name" value="ABC_transporter-like_ATP-bd"/>
</dbReference>
<dbReference type="InterPro" id="IPR027417">
    <property type="entry name" value="P-loop_NTPase"/>
</dbReference>
<evidence type="ECO:0000256" key="3">
    <source>
        <dbReference type="ARBA" id="ARBA00022840"/>
    </source>
</evidence>
<dbReference type="EMBL" id="JAAATY010000008">
    <property type="protein sequence ID" value="NRN65925.1"/>
    <property type="molecule type" value="Genomic_DNA"/>
</dbReference>
<keyword evidence="6" id="KW-1185">Reference proteome</keyword>
<evidence type="ECO:0000256" key="2">
    <source>
        <dbReference type="ARBA" id="ARBA00022741"/>
    </source>
</evidence>
<reference evidence="5 6" key="1">
    <citation type="submission" date="2020-01" db="EMBL/GenBank/DDBJ databases">
        <title>Kibdelosporangium persica a novel Actinomycetes from a hot desert in Iran.</title>
        <authorList>
            <person name="Safaei N."/>
            <person name="Zaburannyi N."/>
            <person name="Mueller R."/>
            <person name="Wink J."/>
        </authorList>
    </citation>
    <scope>NUCLEOTIDE SEQUENCE [LARGE SCALE GENOMIC DNA]</scope>
    <source>
        <strain evidence="5 6">4NS15</strain>
    </source>
</reference>
<organism evidence="5 6">
    <name type="scientific">Kibdelosporangium persicum</name>
    <dbReference type="NCBI Taxonomy" id="2698649"/>
    <lineage>
        <taxon>Bacteria</taxon>
        <taxon>Bacillati</taxon>
        <taxon>Actinomycetota</taxon>
        <taxon>Actinomycetes</taxon>
        <taxon>Pseudonocardiales</taxon>
        <taxon>Pseudonocardiaceae</taxon>
        <taxon>Kibdelosporangium</taxon>
    </lineage>
</organism>
<keyword evidence="1" id="KW-0813">Transport</keyword>
<dbReference type="Pfam" id="PF00005">
    <property type="entry name" value="ABC_tran"/>
    <property type="match status" value="1"/>
</dbReference>
<dbReference type="PANTHER" id="PTHR42939">
    <property type="entry name" value="ABC TRANSPORTER ATP-BINDING PROTEIN ALBC-RELATED"/>
    <property type="match status" value="1"/>
</dbReference>
<dbReference type="SUPFAM" id="SSF52540">
    <property type="entry name" value="P-loop containing nucleoside triphosphate hydrolases"/>
    <property type="match status" value="1"/>
</dbReference>
<comment type="caution">
    <text evidence="5">The sequence shown here is derived from an EMBL/GenBank/DDBJ whole genome shotgun (WGS) entry which is preliminary data.</text>
</comment>